<sequence>MPSETENCELVTVTDEEIKNCVRTVPHLDTLILVKAMVHRRTFSHPFRSKRKESVNLRKTASASDSLQLSERSRSMEIEHMLDKKSGKTVEAEMKNLSLRVKPAEAAVACGNGRSSSQRASSRF</sequence>
<dbReference type="OrthoDB" id="5868951at2759"/>
<keyword evidence="3" id="KW-1185">Reference proteome</keyword>
<organism evidence="4">
    <name type="scientific">Gongylonema pulchrum</name>
    <dbReference type="NCBI Taxonomy" id="637853"/>
    <lineage>
        <taxon>Eukaryota</taxon>
        <taxon>Metazoa</taxon>
        <taxon>Ecdysozoa</taxon>
        <taxon>Nematoda</taxon>
        <taxon>Chromadorea</taxon>
        <taxon>Rhabditida</taxon>
        <taxon>Spirurina</taxon>
        <taxon>Spiruromorpha</taxon>
        <taxon>Spiruroidea</taxon>
        <taxon>Gongylonematidae</taxon>
        <taxon>Gongylonema</taxon>
    </lineage>
</organism>
<evidence type="ECO:0000313" key="2">
    <source>
        <dbReference type="EMBL" id="VDK39974.1"/>
    </source>
</evidence>
<accession>A0A183D4A6</accession>
<reference evidence="4" key="1">
    <citation type="submission" date="2016-06" db="UniProtKB">
        <authorList>
            <consortium name="WormBaseParasite"/>
        </authorList>
    </citation>
    <scope>IDENTIFICATION</scope>
</reference>
<dbReference type="WBParaSite" id="GPUH_0000355301-mRNA-1">
    <property type="protein sequence ID" value="GPUH_0000355301-mRNA-1"/>
    <property type="gene ID" value="GPUH_0000355301"/>
</dbReference>
<reference evidence="2 3" key="2">
    <citation type="submission" date="2018-11" db="EMBL/GenBank/DDBJ databases">
        <authorList>
            <consortium name="Pathogen Informatics"/>
        </authorList>
    </citation>
    <scope>NUCLEOTIDE SEQUENCE [LARGE SCALE GENOMIC DNA]</scope>
</reference>
<protein>
    <submittedName>
        <fullName evidence="4">NPH3 domain-containing protein</fullName>
    </submittedName>
</protein>
<dbReference type="EMBL" id="UYRT01006157">
    <property type="protein sequence ID" value="VDK39974.1"/>
    <property type="molecule type" value="Genomic_DNA"/>
</dbReference>
<evidence type="ECO:0000313" key="3">
    <source>
        <dbReference type="Proteomes" id="UP000271098"/>
    </source>
</evidence>
<feature type="region of interest" description="Disordered" evidence="1">
    <location>
        <begin position="43"/>
        <end position="75"/>
    </location>
</feature>
<evidence type="ECO:0000256" key="1">
    <source>
        <dbReference type="SAM" id="MobiDB-lite"/>
    </source>
</evidence>
<feature type="compositionally biased region" description="Polar residues" evidence="1">
    <location>
        <begin position="57"/>
        <end position="70"/>
    </location>
</feature>
<dbReference type="Proteomes" id="UP000271098">
    <property type="component" value="Unassembled WGS sequence"/>
</dbReference>
<dbReference type="AlphaFoldDB" id="A0A183D4A6"/>
<name>A0A183D4A6_9BILA</name>
<evidence type="ECO:0000313" key="4">
    <source>
        <dbReference type="WBParaSite" id="GPUH_0000355301-mRNA-1"/>
    </source>
</evidence>
<gene>
    <name evidence="2" type="ORF">GPUH_LOCUS3546</name>
</gene>
<proteinExistence type="predicted"/>